<gene>
    <name evidence="1" type="ORF">LCGC14_1859200</name>
</gene>
<dbReference type="AlphaFoldDB" id="A0A0F9IME2"/>
<evidence type="ECO:0000313" key="1">
    <source>
        <dbReference type="EMBL" id="KKL94975.1"/>
    </source>
</evidence>
<organism evidence="1">
    <name type="scientific">marine sediment metagenome</name>
    <dbReference type="NCBI Taxonomy" id="412755"/>
    <lineage>
        <taxon>unclassified sequences</taxon>
        <taxon>metagenomes</taxon>
        <taxon>ecological metagenomes</taxon>
    </lineage>
</organism>
<feature type="non-terminal residue" evidence="1">
    <location>
        <position position="1"/>
    </location>
</feature>
<protein>
    <submittedName>
        <fullName evidence="1">Uncharacterized protein</fullName>
    </submittedName>
</protein>
<dbReference type="EMBL" id="LAZR01018792">
    <property type="protein sequence ID" value="KKL94975.1"/>
    <property type="molecule type" value="Genomic_DNA"/>
</dbReference>
<reference evidence="1" key="1">
    <citation type="journal article" date="2015" name="Nature">
        <title>Complex archaea that bridge the gap between prokaryotes and eukaryotes.</title>
        <authorList>
            <person name="Spang A."/>
            <person name="Saw J.H."/>
            <person name="Jorgensen S.L."/>
            <person name="Zaremba-Niedzwiedzka K."/>
            <person name="Martijn J."/>
            <person name="Lind A.E."/>
            <person name="van Eijk R."/>
            <person name="Schleper C."/>
            <person name="Guy L."/>
            <person name="Ettema T.J."/>
        </authorList>
    </citation>
    <scope>NUCLEOTIDE SEQUENCE</scope>
</reference>
<comment type="caution">
    <text evidence="1">The sequence shown here is derived from an EMBL/GenBank/DDBJ whole genome shotgun (WGS) entry which is preliminary data.</text>
</comment>
<proteinExistence type="predicted"/>
<accession>A0A0F9IME2</accession>
<sequence>IYIMGNALDRSNGNWINGIEDLAIEEILQATAVGFACLQQYGIPESARRGKNE</sequence>
<name>A0A0F9IME2_9ZZZZ</name>